<dbReference type="EMBL" id="ADKM02000044">
    <property type="protein sequence ID" value="EGC04031.1"/>
    <property type="molecule type" value="Genomic_DNA"/>
</dbReference>
<keyword evidence="2" id="KW-1185">Reference proteome</keyword>
<evidence type="ECO:0000313" key="1">
    <source>
        <dbReference type="EMBL" id="EGC04031.1"/>
    </source>
</evidence>
<comment type="caution">
    <text evidence="1">The sequence shown here is derived from an EMBL/GenBank/DDBJ whole genome shotgun (WGS) entry which is preliminary data.</text>
</comment>
<dbReference type="eggNOG" id="ENOG502ZXS5">
    <property type="taxonomic scope" value="Bacteria"/>
</dbReference>
<sequence>MNTTWSKRMSKNKPKYKKINNSYFKNFCSIFNTLLSIDTDNVLSNMQEASLDDNNKKKQFYLYDGKLLNMDAVKLDDMTEPFLQYMKKERSLNYFEQPHAVDAMCVDRDNEWFFIEFKNCPIYKVTSEGQKYNSEVLSSIRQKMFGSLWLLFTLDSFAHKGLFGDDITEYARKHFTYIVVVSRDKNPDEFRRIHECIGNRYTPLYFSKYVGYYFKDVYLLTEKEFASFIKNFKN</sequence>
<protein>
    <submittedName>
        <fullName evidence="1">Uncharacterized protein</fullName>
    </submittedName>
</protein>
<reference evidence="1 2" key="1">
    <citation type="submission" date="2011-02" db="EMBL/GenBank/DDBJ databases">
        <authorList>
            <person name="Nelson K.E."/>
            <person name="Sutton G."/>
            <person name="Torralba M."/>
            <person name="Durkin S."/>
            <person name="Harkins D."/>
            <person name="Montgomery R."/>
            <person name="Ziemer C."/>
            <person name="Klaassens E."/>
            <person name="Ocuiv P."/>
            <person name="Morrison M."/>
        </authorList>
    </citation>
    <scope>NUCLEOTIDE SEQUENCE [LARGE SCALE GENOMIC DNA]</scope>
    <source>
        <strain evidence="1 2">8</strain>
    </source>
</reference>
<proteinExistence type="predicted"/>
<dbReference type="Proteomes" id="UP000004259">
    <property type="component" value="Unassembled WGS sequence"/>
</dbReference>
<evidence type="ECO:0000313" key="2">
    <source>
        <dbReference type="Proteomes" id="UP000004259"/>
    </source>
</evidence>
<gene>
    <name evidence="1" type="ORF">CUS_4636</name>
</gene>
<accession>E9S9L5</accession>
<dbReference type="AlphaFoldDB" id="E9S9L5"/>
<name>E9S9L5_RUMAL</name>
<organism evidence="1 2">
    <name type="scientific">Ruminococcus albus 8</name>
    <dbReference type="NCBI Taxonomy" id="246199"/>
    <lineage>
        <taxon>Bacteria</taxon>
        <taxon>Bacillati</taxon>
        <taxon>Bacillota</taxon>
        <taxon>Clostridia</taxon>
        <taxon>Eubacteriales</taxon>
        <taxon>Oscillospiraceae</taxon>
        <taxon>Ruminococcus</taxon>
    </lineage>
</organism>